<evidence type="ECO:0000256" key="1">
    <source>
        <dbReference type="SAM" id="MobiDB-lite"/>
    </source>
</evidence>
<gene>
    <name evidence="3" type="ORF">DI270_011610</name>
</gene>
<evidence type="ECO:0000313" key="3">
    <source>
        <dbReference type="EMBL" id="RGA04780.1"/>
    </source>
</evidence>
<keyword evidence="2" id="KW-1133">Transmembrane helix</keyword>
<evidence type="ECO:0000256" key="2">
    <source>
        <dbReference type="SAM" id="Phobius"/>
    </source>
</evidence>
<feature type="compositionally biased region" description="Low complexity" evidence="1">
    <location>
        <begin position="129"/>
        <end position="145"/>
    </location>
</feature>
<organism evidence="3 4">
    <name type="scientific">Microbispora triticiradicis</name>
    <dbReference type="NCBI Taxonomy" id="2200763"/>
    <lineage>
        <taxon>Bacteria</taxon>
        <taxon>Bacillati</taxon>
        <taxon>Actinomycetota</taxon>
        <taxon>Actinomycetes</taxon>
        <taxon>Streptosporangiales</taxon>
        <taxon>Streptosporangiaceae</taxon>
        <taxon>Microbispora</taxon>
    </lineage>
</organism>
<keyword evidence="2" id="KW-0472">Membrane</keyword>
<keyword evidence="2" id="KW-0812">Transmembrane</keyword>
<feature type="compositionally biased region" description="Pro residues" evidence="1">
    <location>
        <begin position="164"/>
        <end position="175"/>
    </location>
</feature>
<feature type="compositionally biased region" description="Pro residues" evidence="1">
    <location>
        <begin position="37"/>
        <end position="68"/>
    </location>
</feature>
<keyword evidence="4" id="KW-1185">Reference proteome</keyword>
<name>A0ABX9LLB7_9ACTN</name>
<feature type="compositionally biased region" description="Polar residues" evidence="1">
    <location>
        <begin position="243"/>
        <end position="258"/>
    </location>
</feature>
<feature type="region of interest" description="Disordered" evidence="1">
    <location>
        <begin position="227"/>
        <end position="274"/>
    </location>
</feature>
<sequence>MTPIEGFQVPGGPYEPGPQVAHPGQHVAHHDQGGPYGGPPPSPQEGTWPVPPPSPEGPYAPPSQPPGQAPNHLPGQFPGLPPGYAPSGTSPGDAPPAAPDPGTAPYDAPPASPSETGDAPRAASPDTDSGQMPTTSPTTGSSTQPNGETPFAFTPVTPAKAGRPAPPPGFGPAPAAPGGALPATLGSTTPPAQGGKVKRILMIAGAAVVVGAIGTAAYFAYAGEPDSGPPPRTAPTGAAPSSVAPQPSTAAASTILDTEQTDPRTLKPGEAFPDEKVTLDGRTYRRVKIDVTDDCGKAATGAFATALTEQQCRRVLRATYVDGKRDYAITAGIAVLPSKVAALTVDREKNLGANVWFRGLNGTQASGADKVTISGGYAAATVWGRYIAFSYATYADGHTPDAKDKDLGPISGAFRDHMTKIIQKRATR</sequence>
<feature type="transmembrane region" description="Helical" evidence="2">
    <location>
        <begin position="200"/>
        <end position="221"/>
    </location>
</feature>
<dbReference type="EMBL" id="QFZU02000050">
    <property type="protein sequence ID" value="RGA04780.1"/>
    <property type="molecule type" value="Genomic_DNA"/>
</dbReference>
<proteinExistence type="predicted"/>
<accession>A0ABX9LLB7</accession>
<dbReference type="Proteomes" id="UP000262538">
    <property type="component" value="Unassembled WGS sequence"/>
</dbReference>
<feature type="region of interest" description="Disordered" evidence="1">
    <location>
        <begin position="1"/>
        <end position="192"/>
    </location>
</feature>
<protein>
    <submittedName>
        <fullName evidence="3">Uncharacterized protein</fullName>
    </submittedName>
</protein>
<feature type="compositionally biased region" description="Basic and acidic residues" evidence="1">
    <location>
        <begin position="261"/>
        <end position="274"/>
    </location>
</feature>
<comment type="caution">
    <text evidence="3">The sequence shown here is derived from an EMBL/GenBank/DDBJ whole genome shotgun (WGS) entry which is preliminary data.</text>
</comment>
<evidence type="ECO:0000313" key="4">
    <source>
        <dbReference type="Proteomes" id="UP000262538"/>
    </source>
</evidence>
<reference evidence="3 4" key="1">
    <citation type="submission" date="2018-08" db="EMBL/GenBank/DDBJ databases">
        <title>Microbispora. triticiradicis sp. nov., a novel actinomycete isolated from the root of wheat (Triticum aestivum L.)).</title>
        <authorList>
            <person name="Han C."/>
        </authorList>
    </citation>
    <scope>NUCLEOTIDE SEQUENCE [LARGE SCALE GENOMIC DNA]</scope>
    <source>
        <strain evidence="3 4">NEAU-HRDPA2-9</strain>
    </source>
</reference>